<evidence type="ECO:0000256" key="5">
    <source>
        <dbReference type="ARBA" id="ARBA00017171"/>
    </source>
</evidence>
<gene>
    <name evidence="18" type="ORF">SAMN05192555_114129</name>
</gene>
<keyword evidence="9 17" id="KW-1133">Transmembrane helix</keyword>
<keyword evidence="6" id="KW-0444">Lipid biosynthesis</keyword>
<dbReference type="NCBIfam" id="TIGR00473">
    <property type="entry name" value="pssA"/>
    <property type="match status" value="1"/>
</dbReference>
<keyword evidence="19" id="KW-1185">Reference proteome</keyword>
<dbReference type="InterPro" id="IPR043130">
    <property type="entry name" value="CDP-OH_PTrfase_TM_dom"/>
</dbReference>
<feature type="region of interest" description="Disordered" evidence="16">
    <location>
        <begin position="1"/>
        <end position="23"/>
    </location>
</feature>
<feature type="transmembrane region" description="Helical" evidence="17">
    <location>
        <begin position="115"/>
        <end position="134"/>
    </location>
</feature>
<comment type="catalytic activity">
    <reaction evidence="1">
        <text>a CDP-1,2-diacyl-sn-glycerol + L-serine = a 1,2-diacyl-sn-glycero-3-phospho-L-serine + CMP + H(+)</text>
        <dbReference type="Rhea" id="RHEA:16913"/>
        <dbReference type="ChEBI" id="CHEBI:15378"/>
        <dbReference type="ChEBI" id="CHEBI:33384"/>
        <dbReference type="ChEBI" id="CHEBI:57262"/>
        <dbReference type="ChEBI" id="CHEBI:58332"/>
        <dbReference type="ChEBI" id="CHEBI:60377"/>
        <dbReference type="EC" id="2.7.8.8"/>
    </reaction>
</comment>
<evidence type="ECO:0000256" key="9">
    <source>
        <dbReference type="ARBA" id="ARBA00022989"/>
    </source>
</evidence>
<evidence type="ECO:0000256" key="16">
    <source>
        <dbReference type="SAM" id="MobiDB-lite"/>
    </source>
</evidence>
<keyword evidence="13" id="KW-1208">Phospholipid metabolism</keyword>
<dbReference type="GO" id="GO:0003882">
    <property type="term" value="F:CDP-diacylglycerol-serine O-phosphatidyltransferase activity"/>
    <property type="evidence" value="ECO:0007669"/>
    <property type="project" value="UniProtKB-EC"/>
</dbReference>
<dbReference type="EC" id="2.7.8.8" evidence="4"/>
<dbReference type="GO" id="GO:0012505">
    <property type="term" value="C:endomembrane system"/>
    <property type="evidence" value="ECO:0007669"/>
    <property type="project" value="UniProtKB-SubCell"/>
</dbReference>
<feature type="transmembrane region" description="Helical" evidence="17">
    <location>
        <begin position="140"/>
        <end position="158"/>
    </location>
</feature>
<evidence type="ECO:0000256" key="2">
    <source>
        <dbReference type="ARBA" id="ARBA00004127"/>
    </source>
</evidence>
<organism evidence="18 19">
    <name type="scientific">Franzmannia pantelleriensis</name>
    <dbReference type="NCBI Taxonomy" id="48727"/>
    <lineage>
        <taxon>Bacteria</taxon>
        <taxon>Pseudomonadati</taxon>
        <taxon>Pseudomonadota</taxon>
        <taxon>Gammaproteobacteria</taxon>
        <taxon>Oceanospirillales</taxon>
        <taxon>Halomonadaceae</taxon>
        <taxon>Franzmannia</taxon>
    </lineage>
</organism>
<protein>
    <recommendedName>
        <fullName evidence="5">CDP-diacylglycerol--serine O-phosphatidyltransferase</fullName>
        <ecNumber evidence="4">2.7.8.8</ecNumber>
    </recommendedName>
    <alternativeName>
        <fullName evidence="14">Phosphatidylserine synthase</fullName>
    </alternativeName>
</protein>
<dbReference type="OrthoDB" id="9777147at2"/>
<accession>A0A1G9U4R1</accession>
<evidence type="ECO:0000256" key="10">
    <source>
        <dbReference type="ARBA" id="ARBA00023098"/>
    </source>
</evidence>
<dbReference type="PANTHER" id="PTHR14269">
    <property type="entry name" value="CDP-DIACYLGLYCEROL--GLYCEROL-3-PHOSPHATE 3-PHOSPHATIDYLTRANSFERASE-RELATED"/>
    <property type="match status" value="1"/>
</dbReference>
<feature type="transmembrane region" description="Helical" evidence="17">
    <location>
        <begin position="256"/>
        <end position="273"/>
    </location>
</feature>
<dbReference type="Pfam" id="PF01066">
    <property type="entry name" value="CDP-OH_P_transf"/>
    <property type="match status" value="1"/>
</dbReference>
<keyword evidence="11 17" id="KW-0472">Membrane</keyword>
<evidence type="ECO:0000256" key="7">
    <source>
        <dbReference type="ARBA" id="ARBA00022679"/>
    </source>
</evidence>
<dbReference type="GO" id="GO:0016020">
    <property type="term" value="C:membrane"/>
    <property type="evidence" value="ECO:0007669"/>
    <property type="project" value="InterPro"/>
</dbReference>
<evidence type="ECO:0000313" key="18">
    <source>
        <dbReference type="EMBL" id="SDM54878.1"/>
    </source>
</evidence>
<dbReference type="InterPro" id="IPR050324">
    <property type="entry name" value="CDP-alcohol_PTase-I"/>
</dbReference>
<sequence>MSQEPNTPEHDRTEQQASSRADEDIASAFVRETEVIEEAVEDGKKVRRRGIYLLPNLFTTSALFSGFFAVIAGINGDFTAAAVAIFIAMVLDGLDGRVARMTNTQSAFGAEYDSLSDMVSFGVAPALVAFTWILQDIGKTGWVVAFLYVACAALRLARFNVQIGSTDKKWFIGLPSPSAAAFVAASVWTFNSFDAGAVGFKLLMLLVVAAAGVLMVSNIRYHSFKDIDFKKPVPFVVLLAIVLGFVMISVQPSVMLLLLFGAYVVSGPALAVMRKMKQAPAA</sequence>
<evidence type="ECO:0000256" key="3">
    <source>
        <dbReference type="ARBA" id="ARBA00010441"/>
    </source>
</evidence>
<keyword evidence="7 15" id="KW-0808">Transferase</keyword>
<evidence type="ECO:0000313" key="19">
    <source>
        <dbReference type="Proteomes" id="UP000199107"/>
    </source>
</evidence>
<feature type="transmembrane region" description="Helical" evidence="17">
    <location>
        <begin position="233"/>
        <end position="250"/>
    </location>
</feature>
<evidence type="ECO:0000256" key="15">
    <source>
        <dbReference type="RuleBase" id="RU003750"/>
    </source>
</evidence>
<keyword evidence="8 17" id="KW-0812">Transmembrane</keyword>
<dbReference type="InterPro" id="IPR000462">
    <property type="entry name" value="CDP-OH_P_trans"/>
</dbReference>
<dbReference type="InterPro" id="IPR048254">
    <property type="entry name" value="CDP_ALCOHOL_P_TRANSF_CS"/>
</dbReference>
<evidence type="ECO:0000256" key="14">
    <source>
        <dbReference type="ARBA" id="ARBA00032361"/>
    </source>
</evidence>
<evidence type="ECO:0000256" key="17">
    <source>
        <dbReference type="SAM" id="Phobius"/>
    </source>
</evidence>
<evidence type="ECO:0000256" key="4">
    <source>
        <dbReference type="ARBA" id="ARBA00013174"/>
    </source>
</evidence>
<dbReference type="InterPro" id="IPR004533">
    <property type="entry name" value="CDP-diaglyc--ser_O-PTrfase"/>
</dbReference>
<proteinExistence type="inferred from homology"/>
<dbReference type="Proteomes" id="UP000199107">
    <property type="component" value="Unassembled WGS sequence"/>
</dbReference>
<feature type="transmembrane region" description="Helical" evidence="17">
    <location>
        <begin position="78"/>
        <end position="94"/>
    </location>
</feature>
<keyword evidence="10" id="KW-0443">Lipid metabolism</keyword>
<evidence type="ECO:0000256" key="8">
    <source>
        <dbReference type="ARBA" id="ARBA00022692"/>
    </source>
</evidence>
<feature type="transmembrane region" description="Helical" evidence="17">
    <location>
        <begin position="202"/>
        <end position="221"/>
    </location>
</feature>
<evidence type="ECO:0000256" key="13">
    <source>
        <dbReference type="ARBA" id="ARBA00023264"/>
    </source>
</evidence>
<evidence type="ECO:0000256" key="12">
    <source>
        <dbReference type="ARBA" id="ARBA00023209"/>
    </source>
</evidence>
<keyword evidence="12" id="KW-0594">Phospholipid biosynthesis</keyword>
<evidence type="ECO:0000256" key="11">
    <source>
        <dbReference type="ARBA" id="ARBA00023136"/>
    </source>
</evidence>
<feature type="transmembrane region" description="Helical" evidence="17">
    <location>
        <begin position="170"/>
        <end position="190"/>
    </location>
</feature>
<dbReference type="Gene3D" id="1.20.120.1760">
    <property type="match status" value="1"/>
</dbReference>
<comment type="subcellular location">
    <subcellularLocation>
        <location evidence="2">Endomembrane system</location>
        <topology evidence="2">Multi-pass membrane protein</topology>
    </subcellularLocation>
</comment>
<evidence type="ECO:0000256" key="6">
    <source>
        <dbReference type="ARBA" id="ARBA00022516"/>
    </source>
</evidence>
<dbReference type="STRING" id="48727.SAMN05192555_114129"/>
<feature type="transmembrane region" description="Helical" evidence="17">
    <location>
        <begin position="51"/>
        <end position="72"/>
    </location>
</feature>
<comment type="similarity">
    <text evidence="3 15">Belongs to the CDP-alcohol phosphatidyltransferase class-I family.</text>
</comment>
<dbReference type="EMBL" id="FNGH01000014">
    <property type="protein sequence ID" value="SDM54878.1"/>
    <property type="molecule type" value="Genomic_DNA"/>
</dbReference>
<dbReference type="GO" id="GO:0008654">
    <property type="term" value="P:phospholipid biosynthetic process"/>
    <property type="evidence" value="ECO:0007669"/>
    <property type="project" value="UniProtKB-KW"/>
</dbReference>
<dbReference type="PANTHER" id="PTHR14269:SF61">
    <property type="entry name" value="CDP-DIACYLGLYCEROL--SERINE O-PHOSPHATIDYLTRANSFERASE"/>
    <property type="match status" value="1"/>
</dbReference>
<reference evidence="19" key="1">
    <citation type="submission" date="2016-10" db="EMBL/GenBank/DDBJ databases">
        <authorList>
            <person name="Varghese N."/>
            <person name="Submissions S."/>
        </authorList>
    </citation>
    <scope>NUCLEOTIDE SEQUENCE [LARGE SCALE GENOMIC DNA]</scope>
    <source>
        <strain evidence="19">AAP</strain>
    </source>
</reference>
<name>A0A1G9U4R1_9GAMM</name>
<dbReference type="AlphaFoldDB" id="A0A1G9U4R1"/>
<dbReference type="RefSeq" id="WP_089659755.1">
    <property type="nucleotide sequence ID" value="NZ_FNGH01000014.1"/>
</dbReference>
<dbReference type="PROSITE" id="PS00379">
    <property type="entry name" value="CDP_ALCOHOL_P_TRANSF"/>
    <property type="match status" value="1"/>
</dbReference>
<evidence type="ECO:0000256" key="1">
    <source>
        <dbReference type="ARBA" id="ARBA00000287"/>
    </source>
</evidence>